<name>A0A6C0KBF5_9ZZZZ</name>
<proteinExistence type="predicted"/>
<dbReference type="AlphaFoldDB" id="A0A6C0KBF5"/>
<reference evidence="1" key="1">
    <citation type="journal article" date="2020" name="Nature">
        <title>Giant virus diversity and host interactions through global metagenomics.</title>
        <authorList>
            <person name="Schulz F."/>
            <person name="Roux S."/>
            <person name="Paez-Espino D."/>
            <person name="Jungbluth S."/>
            <person name="Walsh D.A."/>
            <person name="Denef V.J."/>
            <person name="McMahon K.D."/>
            <person name="Konstantinidis K.T."/>
            <person name="Eloe-Fadrosh E.A."/>
            <person name="Kyrpides N.C."/>
            <person name="Woyke T."/>
        </authorList>
    </citation>
    <scope>NUCLEOTIDE SEQUENCE</scope>
    <source>
        <strain evidence="1">GVMAG-S-1102113-118</strain>
    </source>
</reference>
<dbReference type="EMBL" id="MN740841">
    <property type="protein sequence ID" value="QHU14521.1"/>
    <property type="molecule type" value="Genomic_DNA"/>
</dbReference>
<accession>A0A6C0KBF5</accession>
<sequence>METVSDPDTYEPSLNKDGVYVDTLSFAWPLEGLRCNCGTRREHSYSSRSKFLAHTKTKGHRAWLVDLTNNKLNYYNRLVKSEETVKTQQLMLTELSNRIAQDSVVISALTNLVQPQSASGMYSLD</sequence>
<protein>
    <submittedName>
        <fullName evidence="1">Uncharacterized protein</fullName>
    </submittedName>
</protein>
<evidence type="ECO:0000313" key="1">
    <source>
        <dbReference type="EMBL" id="QHU14521.1"/>
    </source>
</evidence>
<organism evidence="1">
    <name type="scientific">viral metagenome</name>
    <dbReference type="NCBI Taxonomy" id="1070528"/>
    <lineage>
        <taxon>unclassified sequences</taxon>
        <taxon>metagenomes</taxon>
        <taxon>organismal metagenomes</taxon>
    </lineage>
</organism>